<evidence type="ECO:0000256" key="1">
    <source>
        <dbReference type="SAM" id="MobiDB-lite"/>
    </source>
</evidence>
<sequence>MTEQSSKRWEGLSITRELQMGVYYSGLRHKTFTLRVPVAGDLVAAQELHPGAPFQLITLEVYRRQLLSLGEIPADALTTELLLGELTESDLAIIADADAELEKKLAPPSAATPTGDESNTPSSATATG</sequence>
<protein>
    <recommendedName>
        <fullName evidence="4">Phage tail assembly protein</fullName>
    </recommendedName>
</protein>
<gene>
    <name evidence="2" type="ORF">VO64_0665</name>
</gene>
<evidence type="ECO:0008006" key="4">
    <source>
        <dbReference type="Google" id="ProtNLM"/>
    </source>
</evidence>
<dbReference type="RefSeq" id="WP_046068437.1">
    <property type="nucleotide sequence ID" value="NZ_CP011117.2"/>
</dbReference>
<proteinExistence type="predicted"/>
<feature type="region of interest" description="Disordered" evidence="1">
    <location>
        <begin position="104"/>
        <end position="128"/>
    </location>
</feature>
<name>A0AAU8TFP6_9PSED</name>
<accession>A0AAU8TFP6</accession>
<evidence type="ECO:0000313" key="3">
    <source>
        <dbReference type="Proteomes" id="UP000033099"/>
    </source>
</evidence>
<dbReference type="KEGG" id="pfb:VO64_0665"/>
<dbReference type="Proteomes" id="UP000033099">
    <property type="component" value="Chromosome"/>
</dbReference>
<dbReference type="EMBL" id="CP011117">
    <property type="protein sequence ID" value="AKA81211.1"/>
    <property type="molecule type" value="Genomic_DNA"/>
</dbReference>
<feature type="compositionally biased region" description="Polar residues" evidence="1">
    <location>
        <begin position="111"/>
        <end position="128"/>
    </location>
</feature>
<organism evidence="2 3">
    <name type="scientific">Pseudomonas synxantha</name>
    <dbReference type="NCBI Taxonomy" id="47883"/>
    <lineage>
        <taxon>Bacteria</taxon>
        <taxon>Pseudomonadati</taxon>
        <taxon>Pseudomonadota</taxon>
        <taxon>Gammaproteobacteria</taxon>
        <taxon>Pseudomonadales</taxon>
        <taxon>Pseudomonadaceae</taxon>
        <taxon>Pseudomonas</taxon>
    </lineage>
</organism>
<dbReference type="AlphaFoldDB" id="A0AAU8TFP6"/>
<reference evidence="2 3" key="1">
    <citation type="journal article" date="2015" name="Genome Announc.">
        <title>Complete Genome Sequence of Biocontrol Strain Pseudomonas fluorescens LBUM223.</title>
        <authorList>
            <person name="Roquigny R."/>
            <person name="Arseneault T."/>
            <person name="Gadkar V.J."/>
            <person name="Novinscak A."/>
            <person name="Joly D.L."/>
            <person name="Filion M."/>
        </authorList>
    </citation>
    <scope>NUCLEOTIDE SEQUENCE [LARGE SCALE GENOMIC DNA]</scope>
    <source>
        <strain evidence="2 3">LBUM223</strain>
    </source>
</reference>
<evidence type="ECO:0000313" key="2">
    <source>
        <dbReference type="EMBL" id="AKA81211.1"/>
    </source>
</evidence>